<dbReference type="PANTHER" id="PTHR43400">
    <property type="entry name" value="FUMARATE REDUCTASE"/>
    <property type="match status" value="1"/>
</dbReference>
<keyword evidence="8" id="KW-0560">Oxidoreductase</keyword>
<dbReference type="InterPro" id="IPR050315">
    <property type="entry name" value="FAD-oxidoreductase_2"/>
</dbReference>
<name>A0A9D1QD78_9FIRM</name>
<organism evidence="13 14">
    <name type="scientific">Candidatus Faecalibacterium intestinigallinarum</name>
    <dbReference type="NCBI Taxonomy" id="2838581"/>
    <lineage>
        <taxon>Bacteria</taxon>
        <taxon>Bacillati</taxon>
        <taxon>Bacillota</taxon>
        <taxon>Clostridia</taxon>
        <taxon>Eubacteriales</taxon>
        <taxon>Oscillospiraceae</taxon>
        <taxon>Faecalibacterium</taxon>
    </lineage>
</organism>
<comment type="caution">
    <text evidence="13">The sequence shown here is derived from an EMBL/GenBank/DDBJ whole genome shotgun (WGS) entry which is preliminary data.</text>
</comment>
<dbReference type="InterPro" id="IPR036188">
    <property type="entry name" value="FAD/NAD-bd_sf"/>
</dbReference>
<keyword evidence="11" id="KW-0732">Signal</keyword>
<feature type="chain" id="PRO_5038963320" description="Urocanate reductase" evidence="11">
    <location>
        <begin position="22"/>
        <end position="589"/>
    </location>
</feature>
<dbReference type="InterPro" id="IPR003953">
    <property type="entry name" value="FAD-dep_OxRdtase_2_FAD-bd"/>
</dbReference>
<proteinExistence type="inferred from homology"/>
<feature type="compositionally biased region" description="Low complexity" evidence="10">
    <location>
        <begin position="31"/>
        <end position="55"/>
    </location>
</feature>
<evidence type="ECO:0000256" key="7">
    <source>
        <dbReference type="ARBA" id="ARBA00022827"/>
    </source>
</evidence>
<comment type="cofactor">
    <cofactor evidence="1">
        <name>FMN</name>
        <dbReference type="ChEBI" id="CHEBI:58210"/>
    </cofactor>
</comment>
<dbReference type="EMBL" id="DXHQ01000127">
    <property type="protein sequence ID" value="HIW09836.1"/>
    <property type="molecule type" value="Genomic_DNA"/>
</dbReference>
<comment type="similarity">
    <text evidence="3">Belongs to the FAD-dependent oxidoreductase 2 family. FRD/SDH subfamily.</text>
</comment>
<comment type="catalytic activity">
    <reaction evidence="9">
        <text>dihydrourocanate + A = urocanate + AH2</text>
        <dbReference type="Rhea" id="RHEA:36059"/>
        <dbReference type="ChEBI" id="CHEBI:13193"/>
        <dbReference type="ChEBI" id="CHEBI:17499"/>
        <dbReference type="ChEBI" id="CHEBI:27247"/>
        <dbReference type="ChEBI" id="CHEBI:72991"/>
        <dbReference type="EC" id="1.3.99.33"/>
    </reaction>
</comment>
<reference evidence="13" key="2">
    <citation type="submission" date="2021-04" db="EMBL/GenBank/DDBJ databases">
        <authorList>
            <person name="Gilroy R."/>
        </authorList>
    </citation>
    <scope>NUCLEOTIDE SEQUENCE</scope>
    <source>
        <strain evidence="13">ChiHcolR34-3080</strain>
    </source>
</reference>
<evidence type="ECO:0000256" key="1">
    <source>
        <dbReference type="ARBA" id="ARBA00001917"/>
    </source>
</evidence>
<gene>
    <name evidence="13" type="ORF">H9890_10625</name>
</gene>
<feature type="signal peptide" evidence="11">
    <location>
        <begin position="1"/>
        <end position="21"/>
    </location>
</feature>
<dbReference type="Pfam" id="PF04205">
    <property type="entry name" value="FMN_bind"/>
    <property type="match status" value="1"/>
</dbReference>
<evidence type="ECO:0000256" key="4">
    <source>
        <dbReference type="ARBA" id="ARBA00013137"/>
    </source>
</evidence>
<dbReference type="PANTHER" id="PTHR43400:SF7">
    <property type="entry name" value="FAD-DEPENDENT OXIDOREDUCTASE 2 FAD BINDING DOMAIN-CONTAINING PROTEIN"/>
    <property type="match status" value="1"/>
</dbReference>
<dbReference type="InterPro" id="IPR007329">
    <property type="entry name" value="FMN-bd"/>
</dbReference>
<evidence type="ECO:0000256" key="5">
    <source>
        <dbReference type="ARBA" id="ARBA00015872"/>
    </source>
</evidence>
<evidence type="ECO:0000313" key="13">
    <source>
        <dbReference type="EMBL" id="HIW09836.1"/>
    </source>
</evidence>
<evidence type="ECO:0000259" key="12">
    <source>
        <dbReference type="SMART" id="SM00900"/>
    </source>
</evidence>
<evidence type="ECO:0000256" key="3">
    <source>
        <dbReference type="ARBA" id="ARBA00008040"/>
    </source>
</evidence>
<dbReference type="Gene3D" id="3.90.1010.20">
    <property type="match status" value="1"/>
</dbReference>
<evidence type="ECO:0000313" key="14">
    <source>
        <dbReference type="Proteomes" id="UP000823933"/>
    </source>
</evidence>
<dbReference type="PROSITE" id="PS51257">
    <property type="entry name" value="PROKAR_LIPOPROTEIN"/>
    <property type="match status" value="1"/>
</dbReference>
<dbReference type="SUPFAM" id="SSF56425">
    <property type="entry name" value="Succinate dehydrogenase/fumarate reductase flavoprotein, catalytic domain"/>
    <property type="match status" value="1"/>
</dbReference>
<dbReference type="InterPro" id="IPR027477">
    <property type="entry name" value="Succ_DH/fumarate_Rdtase_cat_sf"/>
</dbReference>
<evidence type="ECO:0000256" key="6">
    <source>
        <dbReference type="ARBA" id="ARBA00022630"/>
    </source>
</evidence>
<feature type="region of interest" description="Disordered" evidence="10">
    <location>
        <begin position="31"/>
        <end position="57"/>
    </location>
</feature>
<dbReference type="SMART" id="SM00900">
    <property type="entry name" value="FMN_bind"/>
    <property type="match status" value="1"/>
</dbReference>
<evidence type="ECO:0000256" key="2">
    <source>
        <dbReference type="ARBA" id="ARBA00001974"/>
    </source>
</evidence>
<dbReference type="GO" id="GO:0016020">
    <property type="term" value="C:membrane"/>
    <property type="evidence" value="ECO:0007669"/>
    <property type="project" value="InterPro"/>
</dbReference>
<sequence>MRKLSRALAAVLSAGMLLSLAGCGGSSSSTASSASSAAPSSSAPAAADPASVSGSFEGTAPSYDRELTVTVTFDAGKITDLELGENHDTSAIISRAFPVIEERIIEANSPVVDSVSGATFTSFGVKAAVANAMAAAGLEAPEITYATNAGIEYEPTTLENAECDIVVIGGGPAGLSAAVVAKQTNPDLNVIVVEKLDILGGNGKLDMNFYDLYGSQAMEEAGIEYTVEDFVRDYADAGDTPERVQVWAEEEFTTDAWLRDMGTELNYTYGLGNHMVDADTYAGETIMDNMEKLAYELGVDIRTGTAGVDFVWDGDRVAGVSVQTNHNESYDILAKKTIVATGGFCNNKELLAEYAPGYEALTTSNMMGTTGDFVPVFEKNGMLLEHMDMVRAFPYILKTRRDLTSSGQAFVLVNGSGERFLDETTAAGLDLGTKILEQDASWMVIDSKGLETDGRLRKQTGLGYWLEADSIEALAEQMGVPADALQASIDTYNAAVDGAADPFGAQPDTTIDAGPFYAVQVQTADHMTKGGLGCNEFAQALYEDGSVVPDLYGAGEVTWQSGGYSQSVCFGKIAGRNAANAIAEEAAAE</sequence>
<dbReference type="EC" id="1.3.99.33" evidence="4"/>
<reference evidence="13" key="1">
    <citation type="journal article" date="2021" name="PeerJ">
        <title>Extensive microbial diversity within the chicken gut microbiome revealed by metagenomics and culture.</title>
        <authorList>
            <person name="Gilroy R."/>
            <person name="Ravi A."/>
            <person name="Getino M."/>
            <person name="Pursley I."/>
            <person name="Horton D.L."/>
            <person name="Alikhan N.F."/>
            <person name="Baker D."/>
            <person name="Gharbi K."/>
            <person name="Hall N."/>
            <person name="Watson M."/>
            <person name="Adriaenssens E.M."/>
            <person name="Foster-Nyarko E."/>
            <person name="Jarju S."/>
            <person name="Secka A."/>
            <person name="Antonio M."/>
            <person name="Oren A."/>
            <person name="Chaudhuri R.R."/>
            <person name="La Ragione R."/>
            <person name="Hildebrand F."/>
            <person name="Pallen M.J."/>
        </authorList>
    </citation>
    <scope>NUCLEOTIDE SEQUENCE</scope>
    <source>
        <strain evidence="13">ChiHcolR34-3080</strain>
    </source>
</reference>
<dbReference type="AlphaFoldDB" id="A0A9D1QD78"/>
<accession>A0A9D1QD78</accession>
<protein>
    <recommendedName>
        <fullName evidence="5">Urocanate reductase</fullName>
        <ecNumber evidence="4">1.3.99.33</ecNumber>
    </recommendedName>
</protein>
<dbReference type="Pfam" id="PF00890">
    <property type="entry name" value="FAD_binding_2"/>
    <property type="match status" value="1"/>
</dbReference>
<dbReference type="GO" id="GO:0033765">
    <property type="term" value="F:steroid dehydrogenase activity, acting on the CH-CH group of donors"/>
    <property type="evidence" value="ECO:0007669"/>
    <property type="project" value="UniProtKB-ARBA"/>
</dbReference>
<evidence type="ECO:0000256" key="10">
    <source>
        <dbReference type="SAM" id="MobiDB-lite"/>
    </source>
</evidence>
<evidence type="ECO:0000256" key="9">
    <source>
        <dbReference type="ARBA" id="ARBA00049922"/>
    </source>
</evidence>
<keyword evidence="7" id="KW-0274">FAD</keyword>
<dbReference type="Gene3D" id="3.50.50.60">
    <property type="entry name" value="FAD/NAD(P)-binding domain"/>
    <property type="match status" value="1"/>
</dbReference>
<feature type="domain" description="FMN-binding" evidence="12">
    <location>
        <begin position="62"/>
        <end position="136"/>
    </location>
</feature>
<dbReference type="GO" id="GO:0010181">
    <property type="term" value="F:FMN binding"/>
    <property type="evidence" value="ECO:0007669"/>
    <property type="project" value="InterPro"/>
</dbReference>
<evidence type="ECO:0000256" key="11">
    <source>
        <dbReference type="SAM" id="SignalP"/>
    </source>
</evidence>
<evidence type="ECO:0000256" key="8">
    <source>
        <dbReference type="ARBA" id="ARBA00023002"/>
    </source>
</evidence>
<keyword evidence="6" id="KW-0285">Flavoprotein</keyword>
<dbReference type="Gene3D" id="3.90.700.10">
    <property type="entry name" value="Succinate dehydrogenase/fumarate reductase flavoprotein, catalytic domain"/>
    <property type="match status" value="1"/>
</dbReference>
<comment type="cofactor">
    <cofactor evidence="2">
        <name>FAD</name>
        <dbReference type="ChEBI" id="CHEBI:57692"/>
    </cofactor>
</comment>
<dbReference type="SUPFAM" id="SSF51905">
    <property type="entry name" value="FAD/NAD(P)-binding domain"/>
    <property type="match status" value="1"/>
</dbReference>
<dbReference type="Proteomes" id="UP000823933">
    <property type="component" value="Unassembled WGS sequence"/>
</dbReference>